<dbReference type="GO" id="GO:0000976">
    <property type="term" value="F:transcription cis-regulatory region binding"/>
    <property type="evidence" value="ECO:0007669"/>
    <property type="project" value="TreeGrafter"/>
</dbReference>
<dbReference type="Gene3D" id="1.10.357.10">
    <property type="entry name" value="Tetracycline Repressor, domain 2"/>
    <property type="match status" value="1"/>
</dbReference>
<dbReference type="RefSeq" id="WP_203956784.1">
    <property type="nucleotide sequence ID" value="NZ_BOOO01000037.1"/>
</dbReference>
<dbReference type="AlphaFoldDB" id="A0A8J3TX12"/>
<dbReference type="GO" id="GO:0003700">
    <property type="term" value="F:DNA-binding transcription factor activity"/>
    <property type="evidence" value="ECO:0007669"/>
    <property type="project" value="TreeGrafter"/>
</dbReference>
<accession>A0A8J3TX12</accession>
<dbReference type="EMBL" id="BOOO01000037">
    <property type="protein sequence ID" value="GII32907.1"/>
    <property type="molecule type" value="Genomic_DNA"/>
</dbReference>
<proteinExistence type="predicted"/>
<keyword evidence="7" id="KW-1185">Reference proteome</keyword>
<reference evidence="6 7" key="1">
    <citation type="submission" date="2021-01" db="EMBL/GenBank/DDBJ databases">
        <title>Whole genome shotgun sequence of Planotetraspora mira NBRC 15435.</title>
        <authorList>
            <person name="Komaki H."/>
            <person name="Tamura T."/>
        </authorList>
    </citation>
    <scope>NUCLEOTIDE SEQUENCE [LARGE SCALE GENOMIC DNA]</scope>
    <source>
        <strain evidence="6 7">NBRC 15435</strain>
    </source>
</reference>
<dbReference type="Proteomes" id="UP000650628">
    <property type="component" value="Unassembled WGS sequence"/>
</dbReference>
<evidence type="ECO:0000313" key="7">
    <source>
        <dbReference type="Proteomes" id="UP000650628"/>
    </source>
</evidence>
<sequence>MSPAPPRSGLREVTRRAVQAEIANTAMTLFVEQGYEETTIEQVAAAVGMSGRSVFRYFATKEDMVVGSMAQVGHDIAAALRTRPAEEPAWEALRRALDEPLRALNDDGGIALARSTLLTTTPALRAAQRQKHAQWNELLVPGITPRLEGSAASRQLQAEAIVAAALACLDVAVDEWTRSGGEKPLDELLDAAIAAVRG</sequence>
<dbReference type="Pfam" id="PF17754">
    <property type="entry name" value="TetR_C_14"/>
    <property type="match status" value="1"/>
</dbReference>
<gene>
    <name evidence="6" type="ORF">Pmi06nite_63490</name>
</gene>
<comment type="caution">
    <text evidence="6">The sequence shown here is derived from an EMBL/GenBank/DDBJ whole genome shotgun (WGS) entry which is preliminary data.</text>
</comment>
<dbReference type="SUPFAM" id="SSF46689">
    <property type="entry name" value="Homeodomain-like"/>
    <property type="match status" value="1"/>
</dbReference>
<dbReference type="InterPro" id="IPR001647">
    <property type="entry name" value="HTH_TetR"/>
</dbReference>
<dbReference type="InterPro" id="IPR050109">
    <property type="entry name" value="HTH-type_TetR-like_transc_reg"/>
</dbReference>
<evidence type="ECO:0000256" key="3">
    <source>
        <dbReference type="ARBA" id="ARBA00023163"/>
    </source>
</evidence>
<dbReference type="InterPro" id="IPR009057">
    <property type="entry name" value="Homeodomain-like_sf"/>
</dbReference>
<keyword evidence="1" id="KW-0805">Transcription regulation</keyword>
<dbReference type="PANTHER" id="PTHR30055">
    <property type="entry name" value="HTH-TYPE TRANSCRIPTIONAL REGULATOR RUTR"/>
    <property type="match status" value="1"/>
</dbReference>
<keyword evidence="2 4" id="KW-0238">DNA-binding</keyword>
<protein>
    <submittedName>
        <fullName evidence="6">TetR family transcriptional regulator</fullName>
    </submittedName>
</protein>
<evidence type="ECO:0000256" key="2">
    <source>
        <dbReference type="ARBA" id="ARBA00023125"/>
    </source>
</evidence>
<evidence type="ECO:0000313" key="6">
    <source>
        <dbReference type="EMBL" id="GII32907.1"/>
    </source>
</evidence>
<name>A0A8J3TX12_9ACTN</name>
<organism evidence="6 7">
    <name type="scientific">Planotetraspora mira</name>
    <dbReference type="NCBI Taxonomy" id="58121"/>
    <lineage>
        <taxon>Bacteria</taxon>
        <taxon>Bacillati</taxon>
        <taxon>Actinomycetota</taxon>
        <taxon>Actinomycetes</taxon>
        <taxon>Streptosporangiales</taxon>
        <taxon>Streptosporangiaceae</taxon>
        <taxon>Planotetraspora</taxon>
    </lineage>
</organism>
<keyword evidence="3" id="KW-0804">Transcription</keyword>
<feature type="DNA-binding region" description="H-T-H motif" evidence="4">
    <location>
        <begin position="39"/>
        <end position="58"/>
    </location>
</feature>
<evidence type="ECO:0000256" key="4">
    <source>
        <dbReference type="PROSITE-ProRule" id="PRU00335"/>
    </source>
</evidence>
<evidence type="ECO:0000259" key="5">
    <source>
        <dbReference type="PROSITE" id="PS50977"/>
    </source>
</evidence>
<dbReference type="Pfam" id="PF00440">
    <property type="entry name" value="TetR_N"/>
    <property type="match status" value="1"/>
</dbReference>
<dbReference type="PRINTS" id="PR00455">
    <property type="entry name" value="HTHTETR"/>
</dbReference>
<dbReference type="InterPro" id="IPR041347">
    <property type="entry name" value="MftR_C"/>
</dbReference>
<dbReference type="Gene3D" id="1.10.10.60">
    <property type="entry name" value="Homeodomain-like"/>
    <property type="match status" value="1"/>
</dbReference>
<feature type="domain" description="HTH tetR-type" evidence="5">
    <location>
        <begin position="16"/>
        <end position="76"/>
    </location>
</feature>
<evidence type="ECO:0000256" key="1">
    <source>
        <dbReference type="ARBA" id="ARBA00023015"/>
    </source>
</evidence>
<dbReference type="PROSITE" id="PS50977">
    <property type="entry name" value="HTH_TETR_2"/>
    <property type="match status" value="1"/>
</dbReference>
<dbReference type="PANTHER" id="PTHR30055:SF238">
    <property type="entry name" value="MYCOFACTOCIN BIOSYNTHESIS TRANSCRIPTIONAL REGULATOR MFTR-RELATED"/>
    <property type="match status" value="1"/>
</dbReference>